<gene>
    <name evidence="2" type="ORF">DFQ01_13111</name>
</gene>
<dbReference type="AlphaFoldDB" id="A0A2V2YL83"/>
<comment type="caution">
    <text evidence="2">The sequence shown here is derived from an EMBL/GenBank/DDBJ whole genome shotgun (WGS) entry which is preliminary data.</text>
</comment>
<dbReference type="EMBL" id="QGTQ01000031">
    <property type="protein sequence ID" value="PWV94382.1"/>
    <property type="molecule type" value="Genomic_DNA"/>
</dbReference>
<organism evidence="2 3">
    <name type="scientific">Paenibacillus cellulosilyticus</name>
    <dbReference type="NCBI Taxonomy" id="375489"/>
    <lineage>
        <taxon>Bacteria</taxon>
        <taxon>Bacillati</taxon>
        <taxon>Bacillota</taxon>
        <taxon>Bacilli</taxon>
        <taxon>Bacillales</taxon>
        <taxon>Paenibacillaceae</taxon>
        <taxon>Paenibacillus</taxon>
    </lineage>
</organism>
<protein>
    <submittedName>
        <fullName evidence="2">Uncharacterized protein</fullName>
    </submittedName>
</protein>
<evidence type="ECO:0000256" key="1">
    <source>
        <dbReference type="SAM" id="MobiDB-lite"/>
    </source>
</evidence>
<feature type="compositionally biased region" description="Basic and acidic residues" evidence="1">
    <location>
        <begin position="67"/>
        <end position="76"/>
    </location>
</feature>
<evidence type="ECO:0000313" key="2">
    <source>
        <dbReference type="EMBL" id="PWV94382.1"/>
    </source>
</evidence>
<reference evidence="2 3" key="1">
    <citation type="submission" date="2018-05" db="EMBL/GenBank/DDBJ databases">
        <title>Genomic Encyclopedia of Type Strains, Phase III (KMG-III): the genomes of soil and plant-associated and newly described type strains.</title>
        <authorList>
            <person name="Whitman W."/>
        </authorList>
    </citation>
    <scope>NUCLEOTIDE SEQUENCE [LARGE SCALE GENOMIC DNA]</scope>
    <source>
        <strain evidence="2 3">CECT 5696</strain>
    </source>
</reference>
<evidence type="ECO:0000313" key="3">
    <source>
        <dbReference type="Proteomes" id="UP000246635"/>
    </source>
</evidence>
<name>A0A2V2YL83_9BACL</name>
<sequence length="90" mass="10168">MWKSPVSSDSSSNKRNDNRYQANLHLSSWIRSIATVSRSSLPSRNGLELIALCAAYSVKILRQITSDEHRPLRQETETALPSARDRRQAS</sequence>
<feature type="region of interest" description="Disordered" evidence="1">
    <location>
        <begin position="67"/>
        <end position="90"/>
    </location>
</feature>
<accession>A0A2V2YL83</accession>
<keyword evidence="3" id="KW-1185">Reference proteome</keyword>
<dbReference type="Proteomes" id="UP000246635">
    <property type="component" value="Unassembled WGS sequence"/>
</dbReference>
<proteinExistence type="predicted"/>